<feature type="region of interest" description="Disordered" evidence="5">
    <location>
        <begin position="98"/>
        <end position="118"/>
    </location>
</feature>
<dbReference type="GO" id="GO:0016811">
    <property type="term" value="F:hydrolase activity, acting on carbon-nitrogen (but not peptide) bonds, in linear amides"/>
    <property type="evidence" value="ECO:0007669"/>
    <property type="project" value="InterPro"/>
</dbReference>
<dbReference type="CDD" id="cd06252">
    <property type="entry name" value="M14_ASTE_ASPA-like"/>
    <property type="match status" value="1"/>
</dbReference>
<evidence type="ECO:0000256" key="4">
    <source>
        <dbReference type="ARBA" id="ARBA00022833"/>
    </source>
</evidence>
<geneLocation type="plasmid" evidence="7 8">
    <name>unnamed</name>
</geneLocation>
<dbReference type="EC" id="3.5.1.125" evidence="7"/>
<evidence type="ECO:0000313" key="8">
    <source>
        <dbReference type="Proteomes" id="UP001164748"/>
    </source>
</evidence>
<dbReference type="Gene3D" id="3.40.630.10">
    <property type="entry name" value="Zn peptidases"/>
    <property type="match status" value="1"/>
</dbReference>
<evidence type="ECO:0000313" key="7">
    <source>
        <dbReference type="EMBL" id="WBA10323.1"/>
    </source>
</evidence>
<comment type="cofactor">
    <cofactor evidence="1">
        <name>Zn(2+)</name>
        <dbReference type="ChEBI" id="CHEBI:29105"/>
    </cofactor>
</comment>
<evidence type="ECO:0000256" key="5">
    <source>
        <dbReference type="SAM" id="MobiDB-lite"/>
    </source>
</evidence>
<accession>A0AA47LSM1</accession>
<dbReference type="InterPro" id="IPR055438">
    <property type="entry name" value="AstE_AspA_cat"/>
</dbReference>
<dbReference type="RefSeq" id="WP_269580344.1">
    <property type="nucleotide sequence ID" value="NZ_CP114589.1"/>
</dbReference>
<dbReference type="EMBL" id="CP114589">
    <property type="protein sequence ID" value="WBA10323.1"/>
    <property type="molecule type" value="Genomic_DNA"/>
</dbReference>
<dbReference type="PANTHER" id="PTHR37326">
    <property type="entry name" value="BLL3975 PROTEIN"/>
    <property type="match status" value="1"/>
</dbReference>
<feature type="domain" description="Succinylglutamate desuccinylase/Aspartoacylase catalytic" evidence="6">
    <location>
        <begin position="48"/>
        <end position="233"/>
    </location>
</feature>
<dbReference type="NCBIfam" id="TIGR02994">
    <property type="entry name" value="ectoine_eutE"/>
    <property type="match status" value="1"/>
</dbReference>
<evidence type="ECO:0000256" key="3">
    <source>
        <dbReference type="ARBA" id="ARBA00022801"/>
    </source>
</evidence>
<feature type="compositionally biased region" description="Polar residues" evidence="5">
    <location>
        <begin position="98"/>
        <end position="109"/>
    </location>
</feature>
<evidence type="ECO:0000256" key="2">
    <source>
        <dbReference type="ARBA" id="ARBA00022723"/>
    </source>
</evidence>
<protein>
    <submittedName>
        <fullName evidence="7">N(2)-acetyl-L-2,4-diaminobutanoate deacetylase DoeB</fullName>
        <ecNumber evidence="7">3.5.1.125</ecNumber>
    </submittedName>
</protein>
<dbReference type="Proteomes" id="UP001164748">
    <property type="component" value="Plasmid unnamed"/>
</dbReference>
<gene>
    <name evidence="7" type="primary">doeB</name>
    <name evidence="7" type="ORF">N8M53_13275</name>
</gene>
<dbReference type="PIRSF" id="PIRSF039012">
    <property type="entry name" value="ASP"/>
    <property type="match status" value="1"/>
</dbReference>
<keyword evidence="4" id="KW-0862">Zinc</keyword>
<dbReference type="InterPro" id="IPR014336">
    <property type="entry name" value="DoeB"/>
</dbReference>
<dbReference type="Pfam" id="PF24827">
    <property type="entry name" value="AstE_AspA_cat"/>
    <property type="match status" value="1"/>
</dbReference>
<evidence type="ECO:0000259" key="6">
    <source>
        <dbReference type="Pfam" id="PF24827"/>
    </source>
</evidence>
<sequence length="331" mass="35873">MEPTAIEATVDFHADGVQHGFLKLPHSHDQSAWGCVTIPITVIKNGEGKTALLTGGNHGDEYEGITALLNTCHQLMPSDIKGRVIILPMMNAPAVTAGTRTSPWDQGNMNRAFPGSPTGSVTEQIADYFTRYLIPQCDTALDIHSGGKTLDLIPYAASHRLENLQQAEACAEGARLFGAPYQVQTTEMDATSMYDTAVEQQGKIFVTTELGGGGTSTPDSIAITQRGIHNFLVFSGILQNDYRHPPAAPVKLELPDKHCYVQSEHAGIIEFCVHLGDTIKKGDLIGKVHNIERTGTEPVPYYAERDGILLAKRHLGRIYIGDTFAVIAEPV</sequence>
<reference evidence="7" key="1">
    <citation type="submission" date="2022-09" db="EMBL/GenBank/DDBJ databases">
        <authorList>
            <person name="Li Z.-J."/>
        </authorList>
    </citation>
    <scope>NUCLEOTIDE SEQUENCE</scope>
    <source>
        <strain evidence="7">TGB11</strain>
        <plasmid evidence="7">unnamed</plasmid>
    </source>
</reference>
<dbReference type="GO" id="GO:0016788">
    <property type="term" value="F:hydrolase activity, acting on ester bonds"/>
    <property type="evidence" value="ECO:0007669"/>
    <property type="project" value="InterPro"/>
</dbReference>
<name>A0AA47LSM1_9GAMM</name>
<keyword evidence="2" id="KW-0479">Metal-binding</keyword>
<keyword evidence="3 7" id="KW-0378">Hydrolase</keyword>
<dbReference type="PANTHER" id="PTHR37326:SF1">
    <property type="entry name" value="BLL3975 PROTEIN"/>
    <property type="match status" value="1"/>
</dbReference>
<proteinExistence type="predicted"/>
<dbReference type="SUPFAM" id="SSF53187">
    <property type="entry name" value="Zn-dependent exopeptidases"/>
    <property type="match status" value="1"/>
</dbReference>
<dbReference type="InterPro" id="IPR053138">
    <property type="entry name" value="N-alpha-Ac-DABA_deacetylase"/>
</dbReference>
<dbReference type="AlphaFoldDB" id="A0AA47LSM1"/>
<keyword evidence="7" id="KW-0614">Plasmid</keyword>
<organism evidence="7 8">
    <name type="scientific">Salinivibrio kushneri</name>
    <dbReference type="NCBI Taxonomy" id="1908198"/>
    <lineage>
        <taxon>Bacteria</taxon>
        <taxon>Pseudomonadati</taxon>
        <taxon>Pseudomonadota</taxon>
        <taxon>Gammaproteobacteria</taxon>
        <taxon>Vibrionales</taxon>
        <taxon>Vibrionaceae</taxon>
        <taxon>Salinivibrio</taxon>
    </lineage>
</organism>
<dbReference type="InterPro" id="IPR043795">
    <property type="entry name" value="N-alpha-Ac-DABA-like"/>
</dbReference>
<evidence type="ECO:0000256" key="1">
    <source>
        <dbReference type="ARBA" id="ARBA00001947"/>
    </source>
</evidence>
<dbReference type="GO" id="GO:0046872">
    <property type="term" value="F:metal ion binding"/>
    <property type="evidence" value="ECO:0007669"/>
    <property type="project" value="UniProtKB-KW"/>
</dbReference>